<dbReference type="NCBIfam" id="TIGR03293">
    <property type="entry name" value="PhnG_redo"/>
    <property type="match status" value="1"/>
</dbReference>
<protein>
    <submittedName>
        <fullName evidence="1">Phosphonate C-P lyase system protein PhnG</fullName>
    </submittedName>
</protein>
<keyword evidence="2" id="KW-1185">Reference proteome</keyword>
<reference evidence="1 2" key="1">
    <citation type="journal article" date="2015" name="Genome Announc.">
        <title>Genome Assemblies of Three Soil-Associated Devosia species: D. insulae, D. limi, and D. soli.</title>
        <authorList>
            <person name="Hassan Y.I."/>
            <person name="Lepp D."/>
            <person name="Zhou T."/>
        </authorList>
    </citation>
    <scope>NUCLEOTIDE SEQUENCE [LARGE SCALE GENOMIC DNA]</scope>
    <source>
        <strain evidence="1 2">DS-56</strain>
    </source>
</reference>
<organism evidence="1 2">
    <name type="scientific">Devosia insulae DS-56</name>
    <dbReference type="NCBI Taxonomy" id="1116389"/>
    <lineage>
        <taxon>Bacteria</taxon>
        <taxon>Pseudomonadati</taxon>
        <taxon>Pseudomonadota</taxon>
        <taxon>Alphaproteobacteria</taxon>
        <taxon>Hyphomicrobiales</taxon>
        <taxon>Devosiaceae</taxon>
        <taxon>Devosia</taxon>
    </lineage>
</organism>
<dbReference type="AlphaFoldDB" id="A0A1E5XL68"/>
<dbReference type="EMBL" id="LAJE02000287">
    <property type="protein sequence ID" value="OEO29337.1"/>
    <property type="molecule type" value="Genomic_DNA"/>
</dbReference>
<evidence type="ECO:0000313" key="2">
    <source>
        <dbReference type="Proteomes" id="UP000095463"/>
    </source>
</evidence>
<accession>A0A1E5XL68</accession>
<proteinExistence type="predicted"/>
<comment type="caution">
    <text evidence="1">The sequence shown here is derived from an EMBL/GenBank/DDBJ whole genome shotgun (WGS) entry which is preliminary data.</text>
</comment>
<dbReference type="Proteomes" id="UP000095463">
    <property type="component" value="Unassembled WGS sequence"/>
</dbReference>
<evidence type="ECO:0000313" key="1">
    <source>
        <dbReference type="EMBL" id="OEO29337.1"/>
    </source>
</evidence>
<dbReference type="InterPro" id="IPR009609">
    <property type="entry name" value="Phosphonate_metab_PhnG"/>
</dbReference>
<dbReference type="GO" id="GO:0019634">
    <property type="term" value="P:organic phosphonate metabolic process"/>
    <property type="evidence" value="ECO:0007669"/>
    <property type="project" value="InterPro"/>
</dbReference>
<name>A0A1E5XL68_9HYPH</name>
<gene>
    <name evidence="1" type="ORF">VW23_026125</name>
</gene>
<dbReference type="RefSeq" id="WP_069911386.1">
    <property type="nucleotide sequence ID" value="NZ_LAJE02000287.1"/>
</dbReference>
<keyword evidence="1" id="KW-0456">Lyase</keyword>
<dbReference type="GO" id="GO:0016829">
    <property type="term" value="F:lyase activity"/>
    <property type="evidence" value="ECO:0007669"/>
    <property type="project" value="UniProtKB-KW"/>
</dbReference>
<dbReference type="GO" id="GO:0015716">
    <property type="term" value="P:organic phosphonate transport"/>
    <property type="evidence" value="ECO:0007669"/>
    <property type="project" value="InterPro"/>
</dbReference>
<dbReference type="Pfam" id="PF06754">
    <property type="entry name" value="PhnG"/>
    <property type="match status" value="1"/>
</dbReference>
<sequence>MQQAPQNNPRQEAMAVLSHATPKRLGELWAAWSDKPAYHKVRGPETGLVMVRGRAGGGGNAFNLGEATVTRATVRLETGEVGHAYCLGRDGDKAVQSALFDALLQRDAEAVERLVLRPLREEQAAADAKLRDETAATKVDFFTMVRGDD</sequence>
<dbReference type="OrthoDB" id="530475at2"/>